<dbReference type="PANTHER" id="PTHR33148:SF3">
    <property type="entry name" value="DUF4228 DOMAIN PROTEIN"/>
    <property type="match status" value="1"/>
</dbReference>
<organism evidence="1 2">
    <name type="scientific">Prunus yedoensis var. nudiflora</name>
    <dbReference type="NCBI Taxonomy" id="2094558"/>
    <lineage>
        <taxon>Eukaryota</taxon>
        <taxon>Viridiplantae</taxon>
        <taxon>Streptophyta</taxon>
        <taxon>Embryophyta</taxon>
        <taxon>Tracheophyta</taxon>
        <taxon>Spermatophyta</taxon>
        <taxon>Magnoliopsida</taxon>
        <taxon>eudicotyledons</taxon>
        <taxon>Gunneridae</taxon>
        <taxon>Pentapetalae</taxon>
        <taxon>rosids</taxon>
        <taxon>fabids</taxon>
        <taxon>Rosales</taxon>
        <taxon>Rosaceae</taxon>
        <taxon>Amygdaloideae</taxon>
        <taxon>Amygdaleae</taxon>
        <taxon>Prunus</taxon>
    </lineage>
</organism>
<name>A0A314XU74_PRUYE</name>
<sequence length="238" mass="26201">MGNSLGGKKSAKVMQISGESFKLKTPVQAGEVVKNYPGHVLLKSEEVKHFGVRAKPLEPYQNLEPRGTYFLVELPKVELPKERVPRRVRSGINMSAKDRLETLMLSRRSVSDLSVMKSSSAASANSIVPEEEAREIDGAVRVRMRLPKAQVEKLMKQSRNEAEAAQRIVDLCLVNNNSGGQKASEKTNGNGGFGLNQQTHWKDGAHGRLLGSQGIRSREKRVSFRPDNEGEIQVAVAS</sequence>
<dbReference type="InterPro" id="IPR025322">
    <property type="entry name" value="PADRE_dom"/>
</dbReference>
<gene>
    <name evidence="1" type="ORF">Pyn_21386</name>
</gene>
<comment type="caution">
    <text evidence="1">The sequence shown here is derived from an EMBL/GenBank/DDBJ whole genome shotgun (WGS) entry which is preliminary data.</text>
</comment>
<keyword evidence="2" id="KW-1185">Reference proteome</keyword>
<dbReference type="PANTHER" id="PTHR33148">
    <property type="entry name" value="PLASTID MOVEMENT IMPAIRED PROTEIN-RELATED"/>
    <property type="match status" value="1"/>
</dbReference>
<evidence type="ECO:0000313" key="2">
    <source>
        <dbReference type="Proteomes" id="UP000250321"/>
    </source>
</evidence>
<reference evidence="1 2" key="1">
    <citation type="submission" date="2018-02" db="EMBL/GenBank/DDBJ databases">
        <title>Draft genome of wild Prunus yedoensis var. nudiflora.</title>
        <authorList>
            <person name="Baek S."/>
            <person name="Kim J.-H."/>
            <person name="Choi K."/>
            <person name="Kim G.-B."/>
            <person name="Cho A."/>
            <person name="Jang H."/>
            <person name="Shin C.-H."/>
            <person name="Yu H.-J."/>
            <person name="Mun J.-H."/>
        </authorList>
    </citation>
    <scope>NUCLEOTIDE SEQUENCE [LARGE SCALE GENOMIC DNA]</scope>
    <source>
        <strain evidence="2">cv. Jeju island</strain>
        <tissue evidence="1">Leaf</tissue>
    </source>
</reference>
<dbReference type="STRING" id="2094558.A0A314XU74"/>
<dbReference type="Pfam" id="PF14009">
    <property type="entry name" value="PADRE"/>
    <property type="match status" value="1"/>
</dbReference>
<proteinExistence type="predicted"/>
<dbReference type="Proteomes" id="UP000250321">
    <property type="component" value="Unassembled WGS sequence"/>
</dbReference>
<dbReference type="EMBL" id="PJQY01002130">
    <property type="protein sequence ID" value="PQP96236.1"/>
    <property type="molecule type" value="Genomic_DNA"/>
</dbReference>
<accession>A0A314XU74</accession>
<dbReference type="OrthoDB" id="676555at2759"/>
<evidence type="ECO:0000313" key="1">
    <source>
        <dbReference type="EMBL" id="PQP96236.1"/>
    </source>
</evidence>
<evidence type="ECO:0008006" key="3">
    <source>
        <dbReference type="Google" id="ProtNLM"/>
    </source>
</evidence>
<protein>
    <recommendedName>
        <fullName evidence="3">Plastid movement impaired protein</fullName>
    </recommendedName>
</protein>
<dbReference type="AlphaFoldDB" id="A0A314XU74"/>